<evidence type="ECO:0000256" key="1">
    <source>
        <dbReference type="ARBA" id="ARBA00007210"/>
    </source>
</evidence>
<dbReference type="GO" id="GO:0006893">
    <property type="term" value="P:Golgi to plasma membrane transport"/>
    <property type="evidence" value="ECO:0000318"/>
    <property type="project" value="GO_Central"/>
</dbReference>
<evidence type="ECO:0000256" key="3">
    <source>
        <dbReference type="ARBA" id="ARBA00022483"/>
    </source>
</evidence>
<evidence type="ECO:0000256" key="2">
    <source>
        <dbReference type="ARBA" id="ARBA00022448"/>
    </source>
</evidence>
<keyword evidence="8" id="KW-1185">Reference proteome</keyword>
<dbReference type="PANTHER" id="PTHR21426">
    <property type="entry name" value="EXOCYST COMPLEX COMPONENT 8"/>
    <property type="match status" value="1"/>
</dbReference>
<reference evidence="7 8" key="2">
    <citation type="journal article" date="2018" name="Plant J.">
        <title>The Physcomitrella patens chromosome-scale assembly reveals moss genome structure and evolution.</title>
        <authorList>
            <person name="Lang D."/>
            <person name="Ullrich K.K."/>
            <person name="Murat F."/>
            <person name="Fuchs J."/>
            <person name="Jenkins J."/>
            <person name="Haas F.B."/>
            <person name="Piednoel M."/>
            <person name="Gundlach H."/>
            <person name="Van Bel M."/>
            <person name="Meyberg R."/>
            <person name="Vives C."/>
            <person name="Morata J."/>
            <person name="Symeonidi A."/>
            <person name="Hiss M."/>
            <person name="Muchero W."/>
            <person name="Kamisugi Y."/>
            <person name="Saleh O."/>
            <person name="Blanc G."/>
            <person name="Decker E.L."/>
            <person name="van Gessel N."/>
            <person name="Grimwood J."/>
            <person name="Hayes R.D."/>
            <person name="Graham S.W."/>
            <person name="Gunter L.E."/>
            <person name="McDaniel S.F."/>
            <person name="Hoernstein S.N.W."/>
            <person name="Larsson A."/>
            <person name="Li F.W."/>
            <person name="Perroud P.F."/>
            <person name="Phillips J."/>
            <person name="Ranjan P."/>
            <person name="Rokshar D.S."/>
            <person name="Rothfels C.J."/>
            <person name="Schneider L."/>
            <person name="Shu S."/>
            <person name="Stevenson D.W."/>
            <person name="Thummler F."/>
            <person name="Tillich M."/>
            <person name="Villarreal Aguilar J.C."/>
            <person name="Widiez T."/>
            <person name="Wong G.K."/>
            <person name="Wymore A."/>
            <person name="Zhang Y."/>
            <person name="Zimmer A.D."/>
            <person name="Quatrano R.S."/>
            <person name="Mayer K.F.X."/>
            <person name="Goodstein D."/>
            <person name="Casacuberta J.M."/>
            <person name="Vandepoele K."/>
            <person name="Reski R."/>
            <person name="Cuming A.C."/>
            <person name="Tuskan G.A."/>
            <person name="Maumus F."/>
            <person name="Salse J."/>
            <person name="Schmutz J."/>
            <person name="Rensing S.A."/>
        </authorList>
    </citation>
    <scope>NUCLEOTIDE SEQUENCE [LARGE SCALE GENOMIC DNA]</scope>
    <source>
        <strain evidence="7 8">cv. Gransden 2004</strain>
    </source>
</reference>
<dbReference type="EMBL" id="ABEU02000015">
    <property type="status" value="NOT_ANNOTATED_CDS"/>
    <property type="molecule type" value="Genomic_DNA"/>
</dbReference>
<dbReference type="Proteomes" id="UP000006727">
    <property type="component" value="Chromosome 15"/>
</dbReference>
<dbReference type="OMA" id="WATEQAM"/>
<dbReference type="FunFam" id="1.20.58.1220:FF:000001">
    <property type="entry name" value="Exocyst complex component EXO84B"/>
    <property type="match status" value="1"/>
</dbReference>
<accession>A0A7I4ATU1</accession>
<name>A0A7I4ATU1_PHYPA</name>
<dbReference type="Gene3D" id="1.20.58.1210">
    <property type="entry name" value="Exo84p, N-terminal helical domain"/>
    <property type="match status" value="1"/>
</dbReference>
<dbReference type="RefSeq" id="XP_024397571.1">
    <property type="nucleotide sequence ID" value="XM_024541803.2"/>
</dbReference>
<dbReference type="SUPFAM" id="SSF74788">
    <property type="entry name" value="Cullin repeat-like"/>
    <property type="match status" value="1"/>
</dbReference>
<reference evidence="7 8" key="1">
    <citation type="journal article" date="2008" name="Science">
        <title>The Physcomitrella genome reveals evolutionary insights into the conquest of land by plants.</title>
        <authorList>
            <person name="Rensing S."/>
            <person name="Lang D."/>
            <person name="Zimmer A."/>
            <person name="Terry A."/>
            <person name="Salamov A."/>
            <person name="Shapiro H."/>
            <person name="Nishiyama T."/>
            <person name="Perroud P.-F."/>
            <person name="Lindquist E."/>
            <person name="Kamisugi Y."/>
            <person name="Tanahashi T."/>
            <person name="Sakakibara K."/>
            <person name="Fujita T."/>
            <person name="Oishi K."/>
            <person name="Shin-I T."/>
            <person name="Kuroki Y."/>
            <person name="Toyoda A."/>
            <person name="Suzuki Y."/>
            <person name="Hashimoto A."/>
            <person name="Yamaguchi K."/>
            <person name="Sugano A."/>
            <person name="Kohara Y."/>
            <person name="Fujiyama A."/>
            <person name="Anterola A."/>
            <person name="Aoki S."/>
            <person name="Ashton N."/>
            <person name="Barbazuk W.B."/>
            <person name="Barker E."/>
            <person name="Bennetzen J."/>
            <person name="Bezanilla M."/>
            <person name="Blankenship R."/>
            <person name="Cho S.H."/>
            <person name="Dutcher S."/>
            <person name="Estelle M."/>
            <person name="Fawcett J.A."/>
            <person name="Gundlach H."/>
            <person name="Hanada K."/>
            <person name="Heyl A."/>
            <person name="Hicks K.A."/>
            <person name="Hugh J."/>
            <person name="Lohr M."/>
            <person name="Mayer K."/>
            <person name="Melkozernov A."/>
            <person name="Murata T."/>
            <person name="Nelson D."/>
            <person name="Pils B."/>
            <person name="Prigge M."/>
            <person name="Reiss B."/>
            <person name="Renner T."/>
            <person name="Rombauts S."/>
            <person name="Rushton P."/>
            <person name="Sanderfoot A."/>
            <person name="Schween G."/>
            <person name="Shiu S.-H."/>
            <person name="Stueber K."/>
            <person name="Theodoulou F.L."/>
            <person name="Tu H."/>
            <person name="Van de Peer Y."/>
            <person name="Verrier P.J."/>
            <person name="Waters E."/>
            <person name="Wood A."/>
            <person name="Yang L."/>
            <person name="Cove D."/>
            <person name="Cuming A."/>
            <person name="Hasebe M."/>
            <person name="Lucas S."/>
            <person name="Mishler D.B."/>
            <person name="Reski R."/>
            <person name="Grigoriev I."/>
            <person name="Quatrano R.S."/>
            <person name="Boore J.L."/>
        </authorList>
    </citation>
    <scope>NUCLEOTIDE SEQUENCE [LARGE SCALE GENOMIC DNA]</scope>
    <source>
        <strain evidence="7 8">cv. Gransden 2004</strain>
    </source>
</reference>
<protein>
    <recommendedName>
        <fullName evidence="6">Exocyst component Exo84 C-terminal domain-containing protein</fullName>
    </recommendedName>
</protein>
<dbReference type="GO" id="GO:0015031">
    <property type="term" value="P:protein transport"/>
    <property type="evidence" value="ECO:0007669"/>
    <property type="project" value="UniProtKB-KW"/>
</dbReference>
<dbReference type="RefSeq" id="XP_024397570.1">
    <property type="nucleotide sequence ID" value="XM_024541802.2"/>
</dbReference>
<evidence type="ECO:0000256" key="5">
    <source>
        <dbReference type="SAM" id="MobiDB-lite"/>
    </source>
</evidence>
<dbReference type="Pfam" id="PF08700">
    <property type="entry name" value="VPS51_Exo84_N"/>
    <property type="match status" value="1"/>
</dbReference>
<dbReference type="Gramene" id="Pp3c15_1370V3.2">
    <property type="protein sequence ID" value="Pp3c15_1370V3.2"/>
    <property type="gene ID" value="Pp3c15_1370"/>
</dbReference>
<dbReference type="RefSeq" id="XP_024397572.1">
    <property type="nucleotide sequence ID" value="XM_024541804.2"/>
</dbReference>
<feature type="region of interest" description="Disordered" evidence="5">
    <location>
        <begin position="1"/>
        <end position="33"/>
    </location>
</feature>
<dbReference type="Gene3D" id="1.20.58.1220">
    <property type="entry name" value="Exo84p, C-terminal helical domain"/>
    <property type="match status" value="1"/>
</dbReference>
<comment type="similarity">
    <text evidence="1">Belongs to the EXO84 family.</text>
</comment>
<dbReference type="GO" id="GO:0006887">
    <property type="term" value="P:exocytosis"/>
    <property type="evidence" value="ECO:0007669"/>
    <property type="project" value="UniProtKB-KW"/>
</dbReference>
<dbReference type="AlphaFoldDB" id="A0A7I4ATU1"/>
<reference evidence="7" key="3">
    <citation type="submission" date="2020-12" db="UniProtKB">
        <authorList>
            <consortium name="EnsemblPlants"/>
        </authorList>
    </citation>
    <scope>IDENTIFICATION</scope>
</reference>
<feature type="compositionally biased region" description="Polar residues" evidence="5">
    <location>
        <begin position="14"/>
        <end position="33"/>
    </location>
</feature>
<dbReference type="FunCoup" id="A0A7I4ATU1">
    <property type="interactions" value="3004"/>
</dbReference>
<gene>
    <name evidence="7" type="primary">LOC112292876</name>
</gene>
<feature type="region of interest" description="Disordered" evidence="5">
    <location>
        <begin position="143"/>
        <end position="165"/>
    </location>
</feature>
<dbReference type="Gramene" id="Pp3c15_1370V3.5">
    <property type="protein sequence ID" value="Pp3c15_1370V3.5"/>
    <property type="gene ID" value="Pp3c15_1370"/>
</dbReference>
<dbReference type="Gramene" id="Pp3c15_1370V3.3">
    <property type="protein sequence ID" value="Pp3c15_1370V3.3"/>
    <property type="gene ID" value="Pp3c15_1370"/>
</dbReference>
<dbReference type="Pfam" id="PF16528">
    <property type="entry name" value="Exo84_C"/>
    <property type="match status" value="1"/>
</dbReference>
<keyword evidence="2" id="KW-0813">Transport</keyword>
<sequence>MGSVKPSVRYRGSGVTSNVAESTGSNGVINGTPTTNGHINHLRHELSAFEKEEFDAQAYVHSKCQSMSEKDIRKLCGDLLDLKKSSAEEMRKSVYANYAAFIRTSREISDVEGEIVAMSNLLKSQAKLVRSLAESGVSTIASNTSVTDTEGKGLPQHETEPSQLEREAQAIPDSLDVLLAEKKINQALQILEEGDRLVAEAFHPNGHGGRMSSAAASQLQLALSERRARLAEQLAEATQQPFFRGSELRSALAALDKLGDGTRAHTLLLRSHHKRLQHNITGLRPSGTSYGGAYTAALSQLVFSAIAQASRDSVAVFGEEPAYASELVLWARSQTELFASLVKRNVLSSSAAAGGLRAAAECVQIALGHCLLLEDQGLALCPVLSKLVRPSVEQALDANLTRIEESVGALAAADDWVLSHPGAMLRGSYGTRSSYGAGHGSYVKLSSSAHRFNFMVQDFLEDVAPLISMQLGGPTLDGLSMLFDHYVDMLIKAVPSPGEDEEGGAPNGEVRKVRPATTESQQLALLANVSALADEFLPRAASKLVPGGMQTVMSRDDLRSATRRGRDRDQERHQLGTVAHRLPELKDWRRRLQREVDRLRDHLCRHHVLELIYFSDEPESQLSPDTYLNLDNGGGNPNWHQEPMPSLVFQALFHKLTSIQHTTAELLSGRERVVVVLLMRLTETLIIWLSEDQEFWNVIEDGENSLGPIGLQQFVLDMQFIIQVALNGRFSSRHMRQVVNDVTARAVTAFAATGSDPHSVLQEDEWFLNAAQEAVRVLLEEWNTQVGSPTASISAQSTSSFRSHGSE</sequence>
<feature type="compositionally biased region" description="Basic and acidic residues" evidence="5">
    <location>
        <begin position="149"/>
        <end position="165"/>
    </location>
</feature>
<evidence type="ECO:0000256" key="4">
    <source>
        <dbReference type="ARBA" id="ARBA00022927"/>
    </source>
</evidence>
<dbReference type="InterPro" id="IPR033961">
    <property type="entry name" value="Exo84"/>
</dbReference>
<evidence type="ECO:0000313" key="8">
    <source>
        <dbReference type="Proteomes" id="UP000006727"/>
    </source>
</evidence>
<dbReference type="KEGG" id="ppp:112292876"/>
<evidence type="ECO:0000313" key="7">
    <source>
        <dbReference type="EnsemblPlants" id="Pp3c15_1370V3.5"/>
    </source>
</evidence>
<keyword evidence="3" id="KW-0268">Exocytosis</keyword>
<feature type="domain" description="Exocyst component Exo84 C-terminal" evidence="6">
    <location>
        <begin position="169"/>
        <end position="379"/>
    </location>
</feature>
<dbReference type="EnsemblPlants" id="Pp3c15_1370V3.2">
    <property type="protein sequence ID" value="Pp3c15_1370V3.2"/>
    <property type="gene ID" value="Pp3c15_1370"/>
</dbReference>
<proteinExistence type="inferred from homology"/>
<dbReference type="EnsemblPlants" id="Pp3c15_1370V3.5">
    <property type="protein sequence ID" value="Pp3c15_1370V3.5"/>
    <property type="gene ID" value="Pp3c15_1370"/>
</dbReference>
<dbReference type="GeneID" id="112292876"/>
<keyword evidence="4" id="KW-0653">Protein transport</keyword>
<dbReference type="PANTHER" id="PTHR21426:SF12">
    <property type="entry name" value="EXOCYST COMPLEX COMPONENT 8"/>
    <property type="match status" value="1"/>
</dbReference>
<dbReference type="GO" id="GO:0000145">
    <property type="term" value="C:exocyst"/>
    <property type="evidence" value="ECO:0000318"/>
    <property type="project" value="GO_Central"/>
</dbReference>
<dbReference type="InterPro" id="IPR042561">
    <property type="entry name" value="Exo84_C_1"/>
</dbReference>
<evidence type="ECO:0000259" key="6">
    <source>
        <dbReference type="Pfam" id="PF16528"/>
    </source>
</evidence>
<dbReference type="InterPro" id="IPR042560">
    <property type="entry name" value="Exo84_C_2"/>
</dbReference>
<dbReference type="GO" id="GO:0008104">
    <property type="term" value="P:intracellular protein localization"/>
    <property type="evidence" value="ECO:0000318"/>
    <property type="project" value="GO_Central"/>
</dbReference>
<dbReference type="InterPro" id="IPR016159">
    <property type="entry name" value="Cullin_repeat-like_dom_sf"/>
</dbReference>
<organism evidence="7 8">
    <name type="scientific">Physcomitrium patens</name>
    <name type="common">Spreading-leaved earth moss</name>
    <name type="synonym">Physcomitrella patens</name>
    <dbReference type="NCBI Taxonomy" id="3218"/>
    <lineage>
        <taxon>Eukaryota</taxon>
        <taxon>Viridiplantae</taxon>
        <taxon>Streptophyta</taxon>
        <taxon>Embryophyta</taxon>
        <taxon>Bryophyta</taxon>
        <taxon>Bryophytina</taxon>
        <taxon>Bryopsida</taxon>
        <taxon>Funariidae</taxon>
        <taxon>Funariales</taxon>
        <taxon>Funariaceae</taxon>
        <taxon>Physcomitrium</taxon>
    </lineage>
</organism>
<dbReference type="InterPro" id="IPR032403">
    <property type="entry name" value="Exo84_C"/>
</dbReference>
<dbReference type="OrthoDB" id="642193at2759"/>
<dbReference type="EnsemblPlants" id="Pp3c15_1370V3.3">
    <property type="protein sequence ID" value="Pp3c15_1370V3.3"/>
    <property type="gene ID" value="Pp3c15_1370"/>
</dbReference>